<evidence type="ECO:0000256" key="5">
    <source>
        <dbReference type="ARBA" id="ARBA00022694"/>
    </source>
</evidence>
<keyword evidence="5" id="KW-0819">tRNA processing</keyword>
<dbReference type="SUPFAM" id="SSF52540">
    <property type="entry name" value="P-loop containing nucleoside triphosphate hydrolases"/>
    <property type="match status" value="1"/>
</dbReference>
<evidence type="ECO:0000256" key="2">
    <source>
        <dbReference type="ARBA" id="ARBA00007599"/>
    </source>
</evidence>
<evidence type="ECO:0000256" key="6">
    <source>
        <dbReference type="ARBA" id="ARBA00022723"/>
    </source>
</evidence>
<comment type="similarity">
    <text evidence="2">Belongs to the TsaE family.</text>
</comment>
<evidence type="ECO:0000256" key="9">
    <source>
        <dbReference type="ARBA" id="ARBA00022842"/>
    </source>
</evidence>
<evidence type="ECO:0000313" key="11">
    <source>
        <dbReference type="EMBL" id="MFC4314837.1"/>
    </source>
</evidence>
<reference evidence="12" key="1">
    <citation type="journal article" date="2019" name="Int. J. Syst. Evol. Microbiol.">
        <title>The Global Catalogue of Microorganisms (GCM) 10K type strain sequencing project: providing services to taxonomists for standard genome sequencing and annotation.</title>
        <authorList>
            <consortium name="The Broad Institute Genomics Platform"/>
            <consortium name="The Broad Institute Genome Sequencing Center for Infectious Disease"/>
            <person name="Wu L."/>
            <person name="Ma J."/>
        </authorList>
    </citation>
    <scope>NUCLEOTIDE SEQUENCE [LARGE SCALE GENOMIC DNA]</scope>
    <source>
        <strain evidence="12">CGMCC 1.10759</strain>
    </source>
</reference>
<gene>
    <name evidence="11" type="primary">tsaE</name>
    <name evidence="11" type="ORF">ACFPN2_37585</name>
</gene>
<dbReference type="PANTHER" id="PTHR33540:SF2">
    <property type="entry name" value="TRNA THREONYLCARBAMOYLADENOSINE BIOSYNTHESIS PROTEIN TSAE"/>
    <property type="match status" value="1"/>
</dbReference>
<dbReference type="PANTHER" id="PTHR33540">
    <property type="entry name" value="TRNA THREONYLCARBAMOYLADENOSINE BIOSYNTHESIS PROTEIN TSAE"/>
    <property type="match status" value="1"/>
</dbReference>
<dbReference type="InterPro" id="IPR027417">
    <property type="entry name" value="P-loop_NTPase"/>
</dbReference>
<keyword evidence="12" id="KW-1185">Reference proteome</keyword>
<protein>
    <recommendedName>
        <fullName evidence="3">tRNA threonylcarbamoyladenosine biosynthesis protein TsaE</fullName>
    </recommendedName>
    <alternativeName>
        <fullName evidence="10">t(6)A37 threonylcarbamoyladenosine biosynthesis protein TsaE</fullName>
    </alternativeName>
</protein>
<evidence type="ECO:0000256" key="4">
    <source>
        <dbReference type="ARBA" id="ARBA00022490"/>
    </source>
</evidence>
<keyword evidence="4" id="KW-0963">Cytoplasm</keyword>
<accession>A0ABV8T606</accession>
<dbReference type="Gene3D" id="3.40.50.300">
    <property type="entry name" value="P-loop containing nucleotide triphosphate hydrolases"/>
    <property type="match status" value="1"/>
</dbReference>
<organism evidence="11 12">
    <name type="scientific">Steroidobacter flavus</name>
    <dbReference type="NCBI Taxonomy" id="1842136"/>
    <lineage>
        <taxon>Bacteria</taxon>
        <taxon>Pseudomonadati</taxon>
        <taxon>Pseudomonadota</taxon>
        <taxon>Gammaproteobacteria</taxon>
        <taxon>Steroidobacterales</taxon>
        <taxon>Steroidobacteraceae</taxon>
        <taxon>Steroidobacter</taxon>
    </lineage>
</organism>
<keyword evidence="8" id="KW-0067">ATP-binding</keyword>
<evidence type="ECO:0000256" key="8">
    <source>
        <dbReference type="ARBA" id="ARBA00022840"/>
    </source>
</evidence>
<dbReference type="NCBIfam" id="TIGR00150">
    <property type="entry name" value="T6A_YjeE"/>
    <property type="match status" value="1"/>
</dbReference>
<keyword evidence="6" id="KW-0479">Metal-binding</keyword>
<evidence type="ECO:0000256" key="10">
    <source>
        <dbReference type="ARBA" id="ARBA00032441"/>
    </source>
</evidence>
<keyword evidence="7" id="KW-0547">Nucleotide-binding</keyword>
<dbReference type="EMBL" id="JBHSDU010000015">
    <property type="protein sequence ID" value="MFC4314837.1"/>
    <property type="molecule type" value="Genomic_DNA"/>
</dbReference>
<dbReference type="Proteomes" id="UP001595904">
    <property type="component" value="Unassembled WGS sequence"/>
</dbReference>
<evidence type="ECO:0000256" key="3">
    <source>
        <dbReference type="ARBA" id="ARBA00019010"/>
    </source>
</evidence>
<proteinExistence type="inferred from homology"/>
<evidence type="ECO:0000313" key="12">
    <source>
        <dbReference type="Proteomes" id="UP001595904"/>
    </source>
</evidence>
<comment type="subcellular location">
    <subcellularLocation>
        <location evidence="1">Cytoplasm</location>
    </subcellularLocation>
</comment>
<evidence type="ECO:0000256" key="7">
    <source>
        <dbReference type="ARBA" id="ARBA00022741"/>
    </source>
</evidence>
<evidence type="ECO:0000256" key="1">
    <source>
        <dbReference type="ARBA" id="ARBA00004496"/>
    </source>
</evidence>
<dbReference type="Pfam" id="PF02367">
    <property type="entry name" value="TsaE"/>
    <property type="match status" value="1"/>
</dbReference>
<comment type="caution">
    <text evidence="11">The sequence shown here is derived from an EMBL/GenBank/DDBJ whole genome shotgun (WGS) entry which is preliminary data.</text>
</comment>
<dbReference type="InterPro" id="IPR003442">
    <property type="entry name" value="T6A_TsaE"/>
</dbReference>
<name>A0ABV8T606_9GAMM</name>
<sequence length="156" mass="16619">MQVLGRAIGAAVDATEGTFIIALEGELGAGKTTLVGGILRSYGVTGPVRSPTYTLIEPYETASRPVYHLDLYRLTDPDEVEPLGIRDLLTGSALLLIEWPSRAAGAIPAADLWIDIAYPPVGTEGRRVRLTPHSLNGANVVRHIVAAIPELRPLSS</sequence>
<dbReference type="RefSeq" id="WP_380606768.1">
    <property type="nucleotide sequence ID" value="NZ_JBHSDU010000015.1"/>
</dbReference>
<keyword evidence="9" id="KW-0460">Magnesium</keyword>